<accession>A0A4R9IEP6</accession>
<dbReference type="Pfam" id="PF14257">
    <property type="entry name" value="DUF4349"/>
    <property type="match status" value="1"/>
</dbReference>
<keyword evidence="3" id="KW-1185">Reference proteome</keyword>
<evidence type="ECO:0000313" key="3">
    <source>
        <dbReference type="Proteomes" id="UP000298009"/>
    </source>
</evidence>
<name>A0A4R9IEP6_9LEPT</name>
<dbReference type="RefSeq" id="WP_135600867.1">
    <property type="nucleotide sequence ID" value="NZ_RQFK01000014.1"/>
</dbReference>
<organism evidence="2 3">
    <name type="scientific">Leptospira noumeaensis</name>
    <dbReference type="NCBI Taxonomy" id="2484964"/>
    <lineage>
        <taxon>Bacteria</taxon>
        <taxon>Pseudomonadati</taxon>
        <taxon>Spirochaetota</taxon>
        <taxon>Spirochaetia</taxon>
        <taxon>Leptospirales</taxon>
        <taxon>Leptospiraceae</taxon>
        <taxon>Leptospira</taxon>
    </lineage>
</organism>
<protein>
    <submittedName>
        <fullName evidence="2">DUF4349 domain-containing protein</fullName>
    </submittedName>
</protein>
<gene>
    <name evidence="2" type="ORF">EHQ24_06515</name>
</gene>
<dbReference type="OrthoDB" id="344810at2"/>
<dbReference type="EMBL" id="RQFK01000014">
    <property type="protein sequence ID" value="TGK84640.1"/>
    <property type="molecule type" value="Genomic_DNA"/>
</dbReference>
<dbReference type="InterPro" id="IPR025645">
    <property type="entry name" value="DUF4349"/>
</dbReference>
<dbReference type="Proteomes" id="UP000298009">
    <property type="component" value="Unassembled WGS sequence"/>
</dbReference>
<sequence length="268" mass="30478">MEISKKFITSLVFLGLTFSFTQCSSAKGMKRESQKDFSYDEAERFAPSVAAAPKATPSAEISQNTSKPIKRMMVYSVNVNLQSKEIESKVTEVIKLAESFGGYALQYSSNGSVNLKIPAEKLKQFLFTLRNQSQNYSEEVSAQDVTEDFTDTEIRMENALKMRIRLLEILKTAKTLEETLKVEAELNKVSESIERFEGRLKYLSNAIQLSSVHVQVRQKWEPTVQKEYKPGPLGLPFYYLYVGLGKVKDGVLWLFVQEIPKEKTEIPE</sequence>
<dbReference type="AlphaFoldDB" id="A0A4R9IEP6"/>
<evidence type="ECO:0000259" key="1">
    <source>
        <dbReference type="Pfam" id="PF14257"/>
    </source>
</evidence>
<comment type="caution">
    <text evidence="2">The sequence shown here is derived from an EMBL/GenBank/DDBJ whole genome shotgun (WGS) entry which is preliminary data.</text>
</comment>
<feature type="domain" description="DUF4349" evidence="1">
    <location>
        <begin position="71"/>
        <end position="229"/>
    </location>
</feature>
<reference evidence="2" key="1">
    <citation type="journal article" date="2019" name="PLoS Negl. Trop. Dis.">
        <title>Revisiting the worldwide diversity of Leptospira species in the environment.</title>
        <authorList>
            <person name="Vincent A.T."/>
            <person name="Schiettekatte O."/>
            <person name="Bourhy P."/>
            <person name="Veyrier F.J."/>
            <person name="Picardeau M."/>
        </authorList>
    </citation>
    <scope>NUCLEOTIDE SEQUENCE [LARGE SCALE GENOMIC DNA]</scope>
    <source>
        <strain evidence="2">201800287</strain>
    </source>
</reference>
<proteinExistence type="predicted"/>
<evidence type="ECO:0000313" key="2">
    <source>
        <dbReference type="EMBL" id="TGK84640.1"/>
    </source>
</evidence>